<protein>
    <submittedName>
        <fullName evidence="1">Uncharacterized protein</fullName>
    </submittedName>
</protein>
<evidence type="ECO:0000313" key="2">
    <source>
        <dbReference type="Proteomes" id="UP001164745"/>
    </source>
</evidence>
<dbReference type="RefSeq" id="WP_045164711.1">
    <property type="nucleotide sequence ID" value="NZ_CP113864.1"/>
</dbReference>
<dbReference type="EMBL" id="CP113864">
    <property type="protein sequence ID" value="WAM30647.1"/>
    <property type="molecule type" value="Genomic_DNA"/>
</dbReference>
<organism evidence="1 2">
    <name type="scientific">Caldicellulosiruptor naganoensis</name>
    <dbReference type="NCBI Taxonomy" id="29324"/>
    <lineage>
        <taxon>Bacteria</taxon>
        <taxon>Bacillati</taxon>
        <taxon>Bacillota</taxon>
        <taxon>Bacillota incertae sedis</taxon>
        <taxon>Caldicellulosiruptorales</taxon>
        <taxon>Caldicellulosiruptoraceae</taxon>
        <taxon>Caldicellulosiruptor</taxon>
    </lineage>
</organism>
<evidence type="ECO:0000313" key="1">
    <source>
        <dbReference type="EMBL" id="WAM30647.1"/>
    </source>
</evidence>
<accession>A0ABY7BFH5</accession>
<proteinExistence type="predicted"/>
<reference evidence="1" key="1">
    <citation type="submission" date="2022-12" db="EMBL/GenBank/DDBJ databases">
        <authorList>
            <person name="Bing R.G."/>
            <person name="Willard D.J."/>
            <person name="Manesh M.J.H."/>
            <person name="Laemthong T."/>
            <person name="Crosby J.R."/>
            <person name="Kelly R.M."/>
        </authorList>
    </citation>
    <scope>NUCLEOTIDE SEQUENCE</scope>
    <source>
        <strain evidence="1">DSM 8991</strain>
    </source>
</reference>
<name>A0ABY7BFH5_9FIRM</name>
<gene>
    <name evidence="1" type="ORF">OTJ99_001412</name>
</gene>
<keyword evidence="2" id="KW-1185">Reference proteome</keyword>
<dbReference type="Proteomes" id="UP001164745">
    <property type="component" value="Chromosome"/>
</dbReference>
<sequence length="63" mass="7515">MYISTNSITAITKEELASICACLAIVLEDCNFKITNVTKQQNKWKKISRQMMIEQRQLFFRWR</sequence>